<evidence type="ECO:0000256" key="1">
    <source>
        <dbReference type="SAM" id="Phobius"/>
    </source>
</evidence>
<dbReference type="EMBL" id="WTYW01000001">
    <property type="protein sequence ID" value="MXO85980.1"/>
    <property type="molecule type" value="Genomic_DNA"/>
</dbReference>
<dbReference type="InterPro" id="IPR001173">
    <property type="entry name" value="Glyco_trans_2-like"/>
</dbReference>
<dbReference type="PANTHER" id="PTHR48090:SF7">
    <property type="entry name" value="RFBJ PROTEIN"/>
    <property type="match status" value="1"/>
</dbReference>
<comment type="caution">
    <text evidence="3">The sequence shown here is derived from an EMBL/GenBank/DDBJ whole genome shotgun (WGS) entry which is preliminary data.</text>
</comment>
<keyword evidence="4" id="KW-1185">Reference proteome</keyword>
<gene>
    <name evidence="3" type="ORF">GRI38_08025</name>
</gene>
<dbReference type="Pfam" id="PF00535">
    <property type="entry name" value="Glycos_transf_2"/>
    <property type="match status" value="1"/>
</dbReference>
<keyword evidence="1" id="KW-0472">Membrane</keyword>
<dbReference type="AlphaFoldDB" id="A0A844ZG70"/>
<dbReference type="InterPro" id="IPR029044">
    <property type="entry name" value="Nucleotide-diphossugar_trans"/>
</dbReference>
<dbReference type="RefSeq" id="WP_160682314.1">
    <property type="nucleotide sequence ID" value="NZ_WTYW01000001.1"/>
</dbReference>
<dbReference type="CDD" id="cd04179">
    <property type="entry name" value="DPM_DPG-synthase_like"/>
    <property type="match status" value="1"/>
</dbReference>
<evidence type="ECO:0000313" key="4">
    <source>
        <dbReference type="Proteomes" id="UP000433104"/>
    </source>
</evidence>
<keyword evidence="1" id="KW-0812">Transmembrane</keyword>
<feature type="domain" description="Glycosyltransferase 2-like" evidence="2">
    <location>
        <begin position="8"/>
        <end position="127"/>
    </location>
</feature>
<dbReference type="SUPFAM" id="SSF53448">
    <property type="entry name" value="Nucleotide-diphospho-sugar transferases"/>
    <property type="match status" value="1"/>
</dbReference>
<reference evidence="3 4" key="1">
    <citation type="submission" date="2019-12" db="EMBL/GenBank/DDBJ databases">
        <title>Genomic-based taxomic classification of the family Erythrobacteraceae.</title>
        <authorList>
            <person name="Xu L."/>
        </authorList>
    </citation>
    <scope>NUCLEOTIDE SEQUENCE [LARGE SCALE GENOMIC DNA]</scope>
    <source>
        <strain evidence="3 4">MCCC 1A09962</strain>
    </source>
</reference>
<proteinExistence type="predicted"/>
<accession>A0A844ZG70</accession>
<dbReference type="PANTHER" id="PTHR48090">
    <property type="entry name" value="UNDECAPRENYL-PHOSPHATE 4-DEOXY-4-FORMAMIDO-L-ARABINOSE TRANSFERASE-RELATED"/>
    <property type="match status" value="1"/>
</dbReference>
<keyword evidence="3" id="KW-0808">Transferase</keyword>
<dbReference type="InterPro" id="IPR050256">
    <property type="entry name" value="Glycosyltransferase_2"/>
</dbReference>
<organism evidence="3 4">
    <name type="scientific">Parapontixanthobacter aurantiacus</name>
    <dbReference type="NCBI Taxonomy" id="1463599"/>
    <lineage>
        <taxon>Bacteria</taxon>
        <taxon>Pseudomonadati</taxon>
        <taxon>Pseudomonadota</taxon>
        <taxon>Alphaproteobacteria</taxon>
        <taxon>Sphingomonadales</taxon>
        <taxon>Erythrobacteraceae</taxon>
        <taxon>Parapontixanthobacter</taxon>
    </lineage>
</organism>
<name>A0A844ZG70_9SPHN</name>
<dbReference type="OrthoDB" id="9811222at2"/>
<protein>
    <submittedName>
        <fullName evidence="3">Glycosyltransferase</fullName>
    </submittedName>
</protein>
<evidence type="ECO:0000313" key="3">
    <source>
        <dbReference type="EMBL" id="MXO85980.1"/>
    </source>
</evidence>
<dbReference type="Gene3D" id="3.90.550.10">
    <property type="entry name" value="Spore Coat Polysaccharide Biosynthesis Protein SpsA, Chain A"/>
    <property type="match status" value="1"/>
</dbReference>
<evidence type="ECO:0000259" key="2">
    <source>
        <dbReference type="Pfam" id="PF00535"/>
    </source>
</evidence>
<feature type="transmembrane region" description="Helical" evidence="1">
    <location>
        <begin position="265"/>
        <end position="284"/>
    </location>
</feature>
<sequence length="290" mass="32460">MSDSVDLTIIVPAYNEEGSIEDTVKELHPIAQEAQGQLMVVNDGSSDRTAEILELLVKYYPRLRVLHHEYNQGYGAALKTGLQAAKTELIAITDADGTYPNDRLLELARACRDKDMVVGSRTGPGVVYSKVRAVPKIFLKRWVSWIAGRTVPDINSGLRVFRAETARKFLGIYPNGFSFTITITLAMLTTRRQVQFIPISYAARVGQSKIKPVRDTLRFLNIIMRTGTYFAPIRAFLPLVAILFLAATVSLGFDIWNGDLTEKTLLLYLFSFNTGMFTLLADMIDKRSQN</sequence>
<dbReference type="GO" id="GO:0016740">
    <property type="term" value="F:transferase activity"/>
    <property type="evidence" value="ECO:0007669"/>
    <property type="project" value="UniProtKB-KW"/>
</dbReference>
<feature type="transmembrane region" description="Helical" evidence="1">
    <location>
        <begin position="233"/>
        <end position="253"/>
    </location>
</feature>
<keyword evidence="1" id="KW-1133">Transmembrane helix</keyword>
<dbReference type="Proteomes" id="UP000433104">
    <property type="component" value="Unassembled WGS sequence"/>
</dbReference>